<evidence type="ECO:0000256" key="1">
    <source>
        <dbReference type="ARBA" id="ARBA00009441"/>
    </source>
</evidence>
<dbReference type="Gene3D" id="6.10.140.1090">
    <property type="match status" value="1"/>
</dbReference>
<keyword evidence="5" id="KW-0067">ATP-binding</keyword>
<dbReference type="GO" id="GO:0006310">
    <property type="term" value="P:DNA recombination"/>
    <property type="evidence" value="ECO:0007669"/>
    <property type="project" value="InterPro"/>
</dbReference>
<reference evidence="11 12" key="1">
    <citation type="submission" date="2019-04" db="EMBL/GenBank/DDBJ databases">
        <title>Microbes associate with the intestines of laboratory mice.</title>
        <authorList>
            <person name="Navarre W."/>
            <person name="Wong E."/>
            <person name="Huang K."/>
            <person name="Tropini C."/>
            <person name="Ng K."/>
            <person name="Yu B."/>
        </authorList>
    </citation>
    <scope>NUCLEOTIDE SEQUENCE [LARGE SCALE GENOMIC DNA]</scope>
    <source>
        <strain evidence="11 12">NM07_P-09</strain>
    </source>
</reference>
<keyword evidence="4 8" id="KW-0227">DNA damage</keyword>
<evidence type="ECO:0000256" key="6">
    <source>
        <dbReference type="ARBA" id="ARBA00023204"/>
    </source>
</evidence>
<dbReference type="InterPro" id="IPR038729">
    <property type="entry name" value="Rad50/SbcC_AAA"/>
</dbReference>
<proteinExistence type="inferred from homology"/>
<keyword evidence="3" id="KW-0547">Nucleotide-binding</keyword>
<dbReference type="InterPro" id="IPR027417">
    <property type="entry name" value="P-loop_NTPase"/>
</dbReference>
<dbReference type="GO" id="GO:0006302">
    <property type="term" value="P:double-strand break repair"/>
    <property type="evidence" value="ECO:0007669"/>
    <property type="project" value="InterPro"/>
</dbReference>
<evidence type="ECO:0000256" key="3">
    <source>
        <dbReference type="ARBA" id="ARBA00022741"/>
    </source>
</evidence>
<dbReference type="PANTHER" id="PTHR11059:SF0">
    <property type="entry name" value="DNA REPAIR PROTEIN RECN"/>
    <property type="match status" value="1"/>
</dbReference>
<keyword evidence="9" id="KW-0175">Coiled coil</keyword>
<evidence type="ECO:0000313" key="12">
    <source>
        <dbReference type="Proteomes" id="UP000310263"/>
    </source>
</evidence>
<dbReference type="GO" id="GO:0005524">
    <property type="term" value="F:ATP binding"/>
    <property type="evidence" value="ECO:0007669"/>
    <property type="project" value="UniProtKB-KW"/>
</dbReference>
<gene>
    <name evidence="11" type="ORF">E5334_08290</name>
</gene>
<evidence type="ECO:0000313" key="11">
    <source>
        <dbReference type="EMBL" id="TGY61398.1"/>
    </source>
</evidence>
<sequence>MIDELHAQDVALIRDADITFADGLTVITGESGSGKTALLTALKLLVGERANADMVREGAPGLAVEGRFFTDDGQEDGHIALRKVDVRGRGRVSMDGSISSVKELAATLGATVDLCGQHEHQRLLSVASHVELLDAWIGQQAQEALAQYNQALSGARAAAEELKRLQDLASVASERLEQARFERDRIDEVNPAAGELEELDRDLPVAENAETLREAANDAYECVLADDGVSDRLGSAVRELRQAADVDDTLAKLADALESAQLEAEDAAAELRAYRDKVDLDPTALRAMQGRQAALQGLMRTFGPTMDDVFSRRQAAQEIIDAAEGTGTAEREAQEALEAAEKILASAADHLIKVRQQKAPLLAAAITGQMARLSMGTASVELAVEVLDRREWTQAGPTSVELMYRPGEGMTLRPLRKVASGGEISRVMLACKVVLGEADRVETLVFDEVDAGVGGTTAVALATVLKDLARTHQVICVTHLPQVAVMGDSHYVVSKVEVDGVPETQLTQVENEGRVDEIARMLAGDRTESSRAYAKELLTRQGA</sequence>
<dbReference type="PIRSF" id="PIRSF003128">
    <property type="entry name" value="RecN"/>
    <property type="match status" value="1"/>
</dbReference>
<evidence type="ECO:0000256" key="7">
    <source>
        <dbReference type="ARBA" id="ARBA00033408"/>
    </source>
</evidence>
<protein>
    <recommendedName>
        <fullName evidence="2 8">DNA repair protein RecN</fullName>
    </recommendedName>
    <alternativeName>
        <fullName evidence="7 8">Recombination protein N</fullName>
    </alternativeName>
</protein>
<dbReference type="RefSeq" id="WP_136013121.1">
    <property type="nucleotide sequence ID" value="NZ_SRYE01000005.1"/>
</dbReference>
<feature type="coiled-coil region" evidence="9">
    <location>
        <begin position="243"/>
        <end position="277"/>
    </location>
</feature>
<comment type="caution">
    <text evidence="11">The sequence shown here is derived from an EMBL/GenBank/DDBJ whole genome shotgun (WGS) entry which is preliminary data.</text>
</comment>
<dbReference type="Proteomes" id="UP000310263">
    <property type="component" value="Unassembled WGS sequence"/>
</dbReference>
<dbReference type="Gene3D" id="3.40.50.300">
    <property type="entry name" value="P-loop containing nucleotide triphosphate hydrolases"/>
    <property type="match status" value="2"/>
</dbReference>
<comment type="similarity">
    <text evidence="1 8">Belongs to the RecN family.</text>
</comment>
<evidence type="ECO:0000256" key="8">
    <source>
        <dbReference type="PIRNR" id="PIRNR003128"/>
    </source>
</evidence>
<dbReference type="Pfam" id="PF13476">
    <property type="entry name" value="AAA_23"/>
    <property type="match status" value="1"/>
</dbReference>
<dbReference type="CDD" id="cd03241">
    <property type="entry name" value="ABC_RecN"/>
    <property type="match status" value="1"/>
</dbReference>
<evidence type="ECO:0000256" key="4">
    <source>
        <dbReference type="ARBA" id="ARBA00022763"/>
    </source>
</evidence>
<feature type="domain" description="Rad50/SbcC-type AAA" evidence="10">
    <location>
        <begin position="5"/>
        <end position="188"/>
    </location>
</feature>
<name>A0A4S2EY20_9ACTN</name>
<dbReference type="PANTHER" id="PTHR11059">
    <property type="entry name" value="DNA REPAIR PROTEIN RECN"/>
    <property type="match status" value="1"/>
</dbReference>
<dbReference type="GO" id="GO:0043590">
    <property type="term" value="C:bacterial nucleoid"/>
    <property type="evidence" value="ECO:0007669"/>
    <property type="project" value="TreeGrafter"/>
</dbReference>
<feature type="coiled-coil region" evidence="9">
    <location>
        <begin position="145"/>
        <end position="182"/>
    </location>
</feature>
<evidence type="ECO:0000256" key="2">
    <source>
        <dbReference type="ARBA" id="ARBA00021315"/>
    </source>
</evidence>
<organism evidence="11 12">
    <name type="scientific">Muricaecibacterium torontonense</name>
    <dbReference type="NCBI Taxonomy" id="3032871"/>
    <lineage>
        <taxon>Bacteria</taxon>
        <taxon>Bacillati</taxon>
        <taxon>Actinomycetota</taxon>
        <taxon>Coriobacteriia</taxon>
        <taxon>Coriobacteriales</taxon>
        <taxon>Atopobiaceae</taxon>
        <taxon>Muricaecibacterium</taxon>
    </lineage>
</organism>
<keyword evidence="6 8" id="KW-0234">DNA repair</keyword>
<evidence type="ECO:0000256" key="5">
    <source>
        <dbReference type="ARBA" id="ARBA00022840"/>
    </source>
</evidence>
<dbReference type="OrthoDB" id="9806954at2"/>
<dbReference type="InterPro" id="IPR004604">
    <property type="entry name" value="DNA_recomb/repair_RecN"/>
</dbReference>
<dbReference type="EMBL" id="SRYE01000005">
    <property type="protein sequence ID" value="TGY61398.1"/>
    <property type="molecule type" value="Genomic_DNA"/>
</dbReference>
<keyword evidence="12" id="KW-1185">Reference proteome</keyword>
<dbReference type="GO" id="GO:0016887">
    <property type="term" value="F:ATP hydrolysis activity"/>
    <property type="evidence" value="ECO:0007669"/>
    <property type="project" value="InterPro"/>
</dbReference>
<evidence type="ECO:0000256" key="9">
    <source>
        <dbReference type="SAM" id="Coils"/>
    </source>
</evidence>
<comment type="function">
    <text evidence="8">May be involved in recombinational repair of damaged DNA.</text>
</comment>
<evidence type="ECO:0000259" key="10">
    <source>
        <dbReference type="Pfam" id="PF13476"/>
    </source>
</evidence>
<dbReference type="GO" id="GO:0009432">
    <property type="term" value="P:SOS response"/>
    <property type="evidence" value="ECO:0007669"/>
    <property type="project" value="TreeGrafter"/>
</dbReference>
<dbReference type="AlphaFoldDB" id="A0A4S2EY20"/>
<dbReference type="SUPFAM" id="SSF52540">
    <property type="entry name" value="P-loop containing nucleoside triphosphate hydrolases"/>
    <property type="match status" value="1"/>
</dbReference>
<accession>A0A4S2EY20</accession>